<gene>
    <name evidence="1" type="ORF">PYW08_005472</name>
</gene>
<protein>
    <submittedName>
        <fullName evidence="1">Uncharacterized protein</fullName>
    </submittedName>
</protein>
<evidence type="ECO:0000313" key="1">
    <source>
        <dbReference type="EMBL" id="KAJ8717073.1"/>
    </source>
</evidence>
<name>A0ACC2QHA0_9NEOP</name>
<reference evidence="1" key="1">
    <citation type="submission" date="2023-03" db="EMBL/GenBank/DDBJ databases">
        <title>Chromosome-level genomes of two armyworms, Mythimna separata and Mythimna loreyi, provide insights into the biosynthesis and reception of sex pheromones.</title>
        <authorList>
            <person name="Zhao H."/>
        </authorList>
    </citation>
    <scope>NUCLEOTIDE SEQUENCE</scope>
    <source>
        <strain evidence="1">BeijingLab</strain>
    </source>
</reference>
<organism evidence="1 2">
    <name type="scientific">Mythimna loreyi</name>
    <dbReference type="NCBI Taxonomy" id="667449"/>
    <lineage>
        <taxon>Eukaryota</taxon>
        <taxon>Metazoa</taxon>
        <taxon>Ecdysozoa</taxon>
        <taxon>Arthropoda</taxon>
        <taxon>Hexapoda</taxon>
        <taxon>Insecta</taxon>
        <taxon>Pterygota</taxon>
        <taxon>Neoptera</taxon>
        <taxon>Endopterygota</taxon>
        <taxon>Lepidoptera</taxon>
        <taxon>Glossata</taxon>
        <taxon>Ditrysia</taxon>
        <taxon>Noctuoidea</taxon>
        <taxon>Noctuidae</taxon>
        <taxon>Noctuinae</taxon>
        <taxon>Hadenini</taxon>
        <taxon>Mythimna</taxon>
    </lineage>
</organism>
<dbReference type="Proteomes" id="UP001231649">
    <property type="component" value="Chromosome 18"/>
</dbReference>
<dbReference type="EMBL" id="CM056794">
    <property type="protein sequence ID" value="KAJ8717073.1"/>
    <property type="molecule type" value="Genomic_DNA"/>
</dbReference>
<comment type="caution">
    <text evidence="1">The sequence shown here is derived from an EMBL/GenBank/DDBJ whole genome shotgun (WGS) entry which is preliminary data.</text>
</comment>
<keyword evidence="2" id="KW-1185">Reference proteome</keyword>
<sequence>MEITELVQRGPLLNAKLSARNINESFASKTSPEYVIGGVGVFQMRVMTIKVSSYYNTYDKFLFFKFTKRCHSDELNFTKTFTNDDDTWHLIHENGKVMFNVTFNVSVEMHLKDRVNSFAVLYEDTELTDFEMRGEDRSVRMHRAVMAAASPVLRRS</sequence>
<proteinExistence type="predicted"/>
<evidence type="ECO:0000313" key="2">
    <source>
        <dbReference type="Proteomes" id="UP001231649"/>
    </source>
</evidence>
<accession>A0ACC2QHA0</accession>